<protein>
    <submittedName>
        <fullName evidence="1">Uncharacterized protein</fullName>
    </submittedName>
</protein>
<comment type="caution">
    <text evidence="1">The sequence shown here is derived from an EMBL/GenBank/DDBJ whole genome shotgun (WGS) entry which is preliminary data.</text>
</comment>
<proteinExistence type="predicted"/>
<sequence length="177" mass="19928">MASVSSSFVFFLCFLQLSSFFNILSAKHSEANRQHHQNQHPHSHGHPLNPRLYRSFLAFQAWKRAIDSDPYNFTHTWVGHSVCNYTGVYCSPAQDDPKVTVVTGIDLNFADLAGFLPEEIGLLSDLALPHLNSNRFCGILPTTLKSLTHLYELDLSNNRFVGPFSFGCAFPSYFELS</sequence>
<organism evidence="1 2">
    <name type="scientific">Bauhinia variegata</name>
    <name type="common">Purple orchid tree</name>
    <name type="synonym">Phanera variegata</name>
    <dbReference type="NCBI Taxonomy" id="167791"/>
    <lineage>
        <taxon>Eukaryota</taxon>
        <taxon>Viridiplantae</taxon>
        <taxon>Streptophyta</taxon>
        <taxon>Embryophyta</taxon>
        <taxon>Tracheophyta</taxon>
        <taxon>Spermatophyta</taxon>
        <taxon>Magnoliopsida</taxon>
        <taxon>eudicotyledons</taxon>
        <taxon>Gunneridae</taxon>
        <taxon>Pentapetalae</taxon>
        <taxon>rosids</taxon>
        <taxon>fabids</taxon>
        <taxon>Fabales</taxon>
        <taxon>Fabaceae</taxon>
        <taxon>Cercidoideae</taxon>
        <taxon>Cercideae</taxon>
        <taxon>Bauhiniinae</taxon>
        <taxon>Bauhinia</taxon>
    </lineage>
</organism>
<dbReference type="Proteomes" id="UP000828941">
    <property type="component" value="Chromosome 7"/>
</dbReference>
<evidence type="ECO:0000313" key="2">
    <source>
        <dbReference type="Proteomes" id="UP000828941"/>
    </source>
</evidence>
<evidence type="ECO:0000313" key="1">
    <source>
        <dbReference type="EMBL" id="KAI4333947.1"/>
    </source>
</evidence>
<reference evidence="1 2" key="1">
    <citation type="journal article" date="2022" name="DNA Res.">
        <title>Chromosomal-level genome assembly of the orchid tree Bauhinia variegata (Leguminosae; Cercidoideae) supports the allotetraploid origin hypothesis of Bauhinia.</title>
        <authorList>
            <person name="Zhong Y."/>
            <person name="Chen Y."/>
            <person name="Zheng D."/>
            <person name="Pang J."/>
            <person name="Liu Y."/>
            <person name="Luo S."/>
            <person name="Meng S."/>
            <person name="Qian L."/>
            <person name="Wei D."/>
            <person name="Dai S."/>
            <person name="Zhou R."/>
        </authorList>
    </citation>
    <scope>NUCLEOTIDE SEQUENCE [LARGE SCALE GENOMIC DNA]</scope>
    <source>
        <strain evidence="1">BV-YZ2020</strain>
    </source>
</reference>
<name>A0ACB9NDE1_BAUVA</name>
<accession>A0ACB9NDE1</accession>
<keyword evidence="2" id="KW-1185">Reference proteome</keyword>
<gene>
    <name evidence="1" type="ORF">L6164_018695</name>
</gene>
<dbReference type="EMBL" id="CM039432">
    <property type="protein sequence ID" value="KAI4333947.1"/>
    <property type="molecule type" value="Genomic_DNA"/>
</dbReference>